<dbReference type="Proteomes" id="UP000302218">
    <property type="component" value="Chromosome"/>
</dbReference>
<name>A0A4V1G029_9EURY</name>
<evidence type="ECO:0000313" key="2">
    <source>
        <dbReference type="EMBL" id="QCS43906.1"/>
    </source>
</evidence>
<keyword evidence="1" id="KW-0472">Membrane</keyword>
<feature type="transmembrane region" description="Helical" evidence="1">
    <location>
        <begin position="33"/>
        <end position="53"/>
    </location>
</feature>
<evidence type="ECO:0000313" key="3">
    <source>
        <dbReference type="Proteomes" id="UP000302218"/>
    </source>
</evidence>
<dbReference type="GeneID" id="40266947"/>
<dbReference type="KEGG" id="nvr:FEJ81_16700"/>
<sequence length="64" mass="6883">MKIINAILMVGFVGVIFLAVNTSLDLLLQGSTLAIVGGSMGLLFATIIVYSLYQSSKTTYEEPR</sequence>
<accession>A0A4V1G029</accession>
<dbReference type="EMBL" id="CP040330">
    <property type="protein sequence ID" value="QCS43906.1"/>
    <property type="molecule type" value="Genomic_DNA"/>
</dbReference>
<protein>
    <submittedName>
        <fullName evidence="2">Uncharacterized protein</fullName>
    </submittedName>
</protein>
<feature type="transmembrane region" description="Helical" evidence="1">
    <location>
        <begin position="7"/>
        <end position="27"/>
    </location>
</feature>
<dbReference type="AlphaFoldDB" id="A0A4V1G029"/>
<gene>
    <name evidence="2" type="ORF">FEJ81_16700</name>
</gene>
<evidence type="ECO:0000256" key="1">
    <source>
        <dbReference type="SAM" id="Phobius"/>
    </source>
</evidence>
<proteinExistence type="predicted"/>
<dbReference type="RefSeq" id="WP_138246356.1">
    <property type="nucleotide sequence ID" value="NZ_CP040330.1"/>
</dbReference>
<keyword evidence="1" id="KW-1133">Transmembrane helix</keyword>
<keyword evidence="1" id="KW-0812">Transmembrane</keyword>
<reference evidence="3" key="1">
    <citation type="submission" date="2019-05" db="EMBL/GenBank/DDBJ databases">
        <title>Genome sequence and methylation pattern of the halophilic Archaeon Natrinema versiforme BOL5-4.</title>
        <authorList>
            <person name="DasSarma P."/>
            <person name="Anton B.P."/>
            <person name="DasSarma S.L."/>
            <person name="Martinez F.L."/>
            <person name="Guzman D."/>
            <person name="Roberts R.J."/>
            <person name="DasSarma S."/>
        </authorList>
    </citation>
    <scope>NUCLEOTIDE SEQUENCE [LARGE SCALE GENOMIC DNA]</scope>
    <source>
        <strain evidence="3">BOL5-4</strain>
    </source>
</reference>
<organism evidence="2 3">
    <name type="scientific">Natrinema versiforme</name>
    <dbReference type="NCBI Taxonomy" id="88724"/>
    <lineage>
        <taxon>Archaea</taxon>
        <taxon>Methanobacteriati</taxon>
        <taxon>Methanobacteriota</taxon>
        <taxon>Stenosarchaea group</taxon>
        <taxon>Halobacteria</taxon>
        <taxon>Halobacteriales</taxon>
        <taxon>Natrialbaceae</taxon>
        <taxon>Natrinema</taxon>
    </lineage>
</organism>